<name>A0ABV3PCQ5_9ACTN</name>
<evidence type="ECO:0008006" key="4">
    <source>
        <dbReference type="Google" id="ProtNLM"/>
    </source>
</evidence>
<reference evidence="2 3" key="1">
    <citation type="submission" date="2024-07" db="EMBL/GenBank/DDBJ databases">
        <authorList>
            <person name="Thanompreechachai J."/>
            <person name="Duangmal K."/>
        </authorList>
    </citation>
    <scope>NUCLEOTIDE SEQUENCE [LARGE SCALE GENOMIC DNA]</scope>
    <source>
        <strain evidence="2 3">KCTC 19886</strain>
    </source>
</reference>
<gene>
    <name evidence="2" type="ORF">AB1207_22020</name>
</gene>
<dbReference type="EMBL" id="JBFNQN010000018">
    <property type="protein sequence ID" value="MEW9267431.1"/>
    <property type="molecule type" value="Genomic_DNA"/>
</dbReference>
<sequence>MHAPRAVRRAYLRLLDLLVAGRSQRLVDDLDLPEDASISDLRDLLEERRGRRVRVWYVDRERVRDATGKRHVSAAWLEGEDEDLLLVDAAAWSTGRDDNLRHEFAHMLLGHTCELGMDEHLTQINDATARSILEGRLLPSLARGEWTSPRERHTELVATMLGRRLRSSKTSAPRTVPSVADARARHMLGIVDDQDGRDDRDAQDDRGAQDRSPKRVEVRR</sequence>
<organism evidence="2 3">
    <name type="scientific">Kineococcus endophyticus</name>
    <dbReference type="NCBI Taxonomy" id="1181883"/>
    <lineage>
        <taxon>Bacteria</taxon>
        <taxon>Bacillati</taxon>
        <taxon>Actinomycetota</taxon>
        <taxon>Actinomycetes</taxon>
        <taxon>Kineosporiales</taxon>
        <taxon>Kineosporiaceae</taxon>
        <taxon>Kineococcus</taxon>
    </lineage>
</organism>
<dbReference type="Proteomes" id="UP001555826">
    <property type="component" value="Unassembled WGS sequence"/>
</dbReference>
<proteinExistence type="predicted"/>
<evidence type="ECO:0000256" key="1">
    <source>
        <dbReference type="SAM" id="MobiDB-lite"/>
    </source>
</evidence>
<evidence type="ECO:0000313" key="2">
    <source>
        <dbReference type="EMBL" id="MEW9267431.1"/>
    </source>
</evidence>
<comment type="caution">
    <text evidence="2">The sequence shown here is derived from an EMBL/GenBank/DDBJ whole genome shotgun (WGS) entry which is preliminary data.</text>
</comment>
<evidence type="ECO:0000313" key="3">
    <source>
        <dbReference type="Proteomes" id="UP001555826"/>
    </source>
</evidence>
<keyword evidence="3" id="KW-1185">Reference proteome</keyword>
<feature type="region of interest" description="Disordered" evidence="1">
    <location>
        <begin position="166"/>
        <end position="220"/>
    </location>
</feature>
<dbReference type="RefSeq" id="WP_367640778.1">
    <property type="nucleotide sequence ID" value="NZ_JBFNQN010000018.1"/>
</dbReference>
<feature type="compositionally biased region" description="Basic and acidic residues" evidence="1">
    <location>
        <begin position="197"/>
        <end position="220"/>
    </location>
</feature>
<accession>A0ABV3PCQ5</accession>
<protein>
    <recommendedName>
        <fullName evidence="4">IrrE N-terminal-like domain-containing protein</fullName>
    </recommendedName>
</protein>